<feature type="compositionally biased region" description="Gly residues" evidence="2">
    <location>
        <begin position="269"/>
        <end position="278"/>
    </location>
</feature>
<keyword evidence="1" id="KW-0694">RNA-binding</keyword>
<accession>A0A813KSG2</accession>
<proteinExistence type="predicted"/>
<organism evidence="4 5">
    <name type="scientific">Polarella glacialis</name>
    <name type="common">Dinoflagellate</name>
    <dbReference type="NCBI Taxonomy" id="89957"/>
    <lineage>
        <taxon>Eukaryota</taxon>
        <taxon>Sar</taxon>
        <taxon>Alveolata</taxon>
        <taxon>Dinophyceae</taxon>
        <taxon>Suessiales</taxon>
        <taxon>Suessiaceae</taxon>
        <taxon>Polarella</taxon>
    </lineage>
</organism>
<evidence type="ECO:0000256" key="1">
    <source>
        <dbReference type="PROSITE-ProRule" id="PRU00176"/>
    </source>
</evidence>
<feature type="region of interest" description="Disordered" evidence="2">
    <location>
        <begin position="257"/>
        <end position="281"/>
    </location>
</feature>
<dbReference type="Proteomes" id="UP000626109">
    <property type="component" value="Unassembled WGS sequence"/>
</dbReference>
<dbReference type="PROSITE" id="PS50102">
    <property type="entry name" value="RRM"/>
    <property type="match status" value="1"/>
</dbReference>
<dbReference type="InterPro" id="IPR012677">
    <property type="entry name" value="Nucleotide-bd_a/b_plait_sf"/>
</dbReference>
<evidence type="ECO:0000313" key="4">
    <source>
        <dbReference type="EMBL" id="CAE8710748.1"/>
    </source>
</evidence>
<protein>
    <recommendedName>
        <fullName evidence="3">RRM domain-containing protein</fullName>
    </recommendedName>
</protein>
<feature type="domain" description="RRM" evidence="3">
    <location>
        <begin position="286"/>
        <end position="345"/>
    </location>
</feature>
<evidence type="ECO:0000259" key="3">
    <source>
        <dbReference type="PROSITE" id="PS50102"/>
    </source>
</evidence>
<dbReference type="CDD" id="cd00590">
    <property type="entry name" value="RRM_SF"/>
    <property type="match status" value="1"/>
</dbReference>
<dbReference type="GO" id="GO:0003723">
    <property type="term" value="F:RNA binding"/>
    <property type="evidence" value="ECO:0007669"/>
    <property type="project" value="UniProtKB-UniRule"/>
</dbReference>
<sequence>ATTCHPTAVPQISFEDMVAPEDSSYIHGGPTGWLEGQGYPTDFQYEGYGEQFGFRATAAEFVPNEAARLSLRPDACAFEPSHQHSISAAAAAAIEMPTEHALAPAQGMAQWGDGYLADNVWHGDGTDNCNWGGGSWGDQGYVEGQWGGYAATSFDDGGPFAGDGIGYDQAAMGCMQTRHMQAYDLQSGYWGSTRGSASTPSQSSRFRHQRNRTFEEVGIEEGSTTFQEPPVSLEPIESLIDNDFPDPGLGRASAIRRGFNESKRASKGGSSGSFGSEGKGLPVPSPTLWVGGATAWIDEEALADLFKSFGKVACVKVLRSGSREGSRVSALVDFDSTAAAGAALE</sequence>
<dbReference type="InterPro" id="IPR000504">
    <property type="entry name" value="RRM_dom"/>
</dbReference>
<dbReference type="EMBL" id="CAJNNW010032034">
    <property type="protein sequence ID" value="CAE8710748.1"/>
    <property type="molecule type" value="Genomic_DNA"/>
</dbReference>
<dbReference type="AlphaFoldDB" id="A0A813KSG2"/>
<feature type="non-terminal residue" evidence="4">
    <location>
        <position position="1"/>
    </location>
</feature>
<dbReference type="SUPFAM" id="SSF54928">
    <property type="entry name" value="RNA-binding domain, RBD"/>
    <property type="match status" value="1"/>
</dbReference>
<feature type="non-terminal residue" evidence="4">
    <location>
        <position position="345"/>
    </location>
</feature>
<gene>
    <name evidence="4" type="ORF">PGLA2088_LOCUS36103</name>
</gene>
<name>A0A813KSG2_POLGL</name>
<dbReference type="Pfam" id="PF00076">
    <property type="entry name" value="RRM_1"/>
    <property type="match status" value="1"/>
</dbReference>
<dbReference type="InterPro" id="IPR035979">
    <property type="entry name" value="RBD_domain_sf"/>
</dbReference>
<evidence type="ECO:0000256" key="2">
    <source>
        <dbReference type="SAM" id="MobiDB-lite"/>
    </source>
</evidence>
<dbReference type="Gene3D" id="3.30.70.330">
    <property type="match status" value="1"/>
</dbReference>
<comment type="caution">
    <text evidence="4">The sequence shown here is derived from an EMBL/GenBank/DDBJ whole genome shotgun (WGS) entry which is preliminary data.</text>
</comment>
<reference evidence="4" key="1">
    <citation type="submission" date="2021-02" db="EMBL/GenBank/DDBJ databases">
        <authorList>
            <person name="Dougan E. K."/>
            <person name="Rhodes N."/>
            <person name="Thang M."/>
            <person name="Chan C."/>
        </authorList>
    </citation>
    <scope>NUCLEOTIDE SEQUENCE</scope>
</reference>
<evidence type="ECO:0000313" key="5">
    <source>
        <dbReference type="Proteomes" id="UP000626109"/>
    </source>
</evidence>